<keyword evidence="6" id="KW-0770">Synapse</keyword>
<comment type="caution">
    <text evidence="21">The sequence shown here is derived from an EMBL/GenBank/DDBJ whole genome shotgun (WGS) entry which is preliminary data.</text>
</comment>
<dbReference type="InterPro" id="IPR006201">
    <property type="entry name" value="Neur_channel"/>
</dbReference>
<evidence type="ECO:0000256" key="2">
    <source>
        <dbReference type="ARBA" id="ARBA00022475"/>
    </source>
</evidence>
<protein>
    <submittedName>
        <fullName evidence="21">Uncharacterized protein</fullName>
    </submittedName>
</protein>
<evidence type="ECO:0000256" key="6">
    <source>
        <dbReference type="ARBA" id="ARBA00023018"/>
    </source>
</evidence>
<dbReference type="Gene3D" id="2.70.170.10">
    <property type="entry name" value="Neurotransmitter-gated ion-channel ligand-binding domain"/>
    <property type="match status" value="1"/>
</dbReference>
<feature type="transmembrane region" description="Helical" evidence="18">
    <location>
        <begin position="178"/>
        <end position="200"/>
    </location>
</feature>
<feature type="transmembrane region" description="Helical" evidence="18">
    <location>
        <begin position="388"/>
        <end position="408"/>
    </location>
</feature>
<keyword evidence="11" id="KW-1071">Ligand-gated ion channel</keyword>
<dbReference type="CDD" id="cd19063">
    <property type="entry name" value="LGIC_TM_5-HT3"/>
    <property type="match status" value="1"/>
</dbReference>
<keyword evidence="5 18" id="KW-1133">Transmembrane helix</keyword>
<evidence type="ECO:0000259" key="19">
    <source>
        <dbReference type="Pfam" id="PF02931"/>
    </source>
</evidence>
<evidence type="ECO:0000256" key="12">
    <source>
        <dbReference type="ARBA" id="ARBA00023303"/>
    </source>
</evidence>
<comment type="catalytic activity">
    <reaction evidence="16">
        <text>Ca(2+)(in) = Ca(2+)(out)</text>
        <dbReference type="Rhea" id="RHEA:29671"/>
        <dbReference type="ChEBI" id="CHEBI:29108"/>
    </reaction>
</comment>
<feature type="transmembrane region" description="Helical" evidence="18">
    <location>
        <begin position="268"/>
        <end position="291"/>
    </location>
</feature>
<evidence type="ECO:0000256" key="1">
    <source>
        <dbReference type="ARBA" id="ARBA00022448"/>
    </source>
</evidence>
<evidence type="ECO:0000256" key="8">
    <source>
        <dbReference type="ARBA" id="ARBA00023136"/>
    </source>
</evidence>
<keyword evidence="10" id="KW-0628">Postsynaptic cell membrane</keyword>
<dbReference type="InterPro" id="IPR038050">
    <property type="entry name" value="Neuro_actylchol_rec"/>
</dbReference>
<evidence type="ECO:0000256" key="15">
    <source>
        <dbReference type="ARBA" id="ARBA00036239"/>
    </source>
</evidence>
<dbReference type="Pfam" id="PF02931">
    <property type="entry name" value="Neur_chan_LBD"/>
    <property type="match status" value="1"/>
</dbReference>
<dbReference type="GO" id="GO:0004888">
    <property type="term" value="F:transmembrane signaling receptor activity"/>
    <property type="evidence" value="ECO:0007669"/>
    <property type="project" value="InterPro"/>
</dbReference>
<dbReference type="Gene3D" id="1.20.58.390">
    <property type="entry name" value="Neurotransmitter-gated ion-channel transmembrane domain"/>
    <property type="match status" value="1"/>
</dbReference>
<dbReference type="InterPro" id="IPR036734">
    <property type="entry name" value="Neur_chan_lig-bd_sf"/>
</dbReference>
<comment type="catalytic activity">
    <reaction evidence="15">
        <text>Na(+)(in) = Na(+)(out)</text>
        <dbReference type="Rhea" id="RHEA:34963"/>
        <dbReference type="ChEBI" id="CHEBI:29101"/>
    </reaction>
</comment>
<dbReference type="InterPro" id="IPR006029">
    <property type="entry name" value="Neurotrans-gated_channel_TM"/>
</dbReference>
<evidence type="ECO:0000256" key="16">
    <source>
        <dbReference type="ARBA" id="ARBA00036634"/>
    </source>
</evidence>
<feature type="domain" description="Neurotransmitter-gated ion-channel ligand-binding" evidence="19">
    <location>
        <begin position="63"/>
        <end position="107"/>
    </location>
</feature>
<evidence type="ECO:0000259" key="20">
    <source>
        <dbReference type="Pfam" id="PF02932"/>
    </source>
</evidence>
<evidence type="ECO:0000256" key="5">
    <source>
        <dbReference type="ARBA" id="ARBA00022989"/>
    </source>
</evidence>
<dbReference type="Pfam" id="PF02932">
    <property type="entry name" value="Neur_chan_memb"/>
    <property type="match status" value="1"/>
</dbReference>
<evidence type="ECO:0000256" key="9">
    <source>
        <dbReference type="ARBA" id="ARBA00023170"/>
    </source>
</evidence>
<evidence type="ECO:0000313" key="21">
    <source>
        <dbReference type="EMBL" id="KAB0373923.1"/>
    </source>
</evidence>
<dbReference type="InterPro" id="IPR036719">
    <property type="entry name" value="Neuro-gated_channel_TM_sf"/>
</dbReference>
<name>A0A5N3XJU2_MUNRE</name>
<dbReference type="SUPFAM" id="SSF63712">
    <property type="entry name" value="Nicotinic receptor ligand binding domain-like"/>
    <property type="match status" value="1"/>
</dbReference>
<keyword evidence="22" id="KW-1185">Reference proteome</keyword>
<accession>A0A5N3XJU2</accession>
<reference evidence="21 22" key="1">
    <citation type="submission" date="2019-06" db="EMBL/GenBank/DDBJ databases">
        <title>Discovery of a novel chromosome fission-fusion reversal in muntjac.</title>
        <authorList>
            <person name="Mudd A.B."/>
            <person name="Bredeson J.V."/>
            <person name="Baum R."/>
            <person name="Hockemeyer D."/>
            <person name="Rokhsar D.S."/>
        </authorList>
    </citation>
    <scope>NUCLEOTIDE SEQUENCE [LARGE SCALE GENOMIC DNA]</scope>
    <source>
        <strain evidence="21">UCam_UCB_Mr</strain>
        <tissue evidence="21">Fibroblast cell line</tissue>
    </source>
</reference>
<keyword evidence="7" id="KW-0406">Ion transport</keyword>
<gene>
    <name evidence="21" type="ORF">FD755_014179</name>
</gene>
<evidence type="ECO:0000256" key="13">
    <source>
        <dbReference type="ARBA" id="ARBA00034104"/>
    </source>
</evidence>
<keyword evidence="2" id="KW-1003">Cell membrane</keyword>
<dbReference type="Proteomes" id="UP000326062">
    <property type="component" value="Chromosome 7"/>
</dbReference>
<sequence length="410" mass="46135">PQTPALALFSQSVLSPGRGDTFTINCSGFDQHGVDPAAFQAAFARKAFRPATNVSIPIRVNISFTLSAILEIWYNPFITWNPEECGGIRKLGMATENLWLPDIFIEELPRQVSWLMSTVMVTSNTQDVRDILETSQNIVWNKGEWVLQGIHQMTKMTVGTNDYDQIVFFVAIRCRPTLYVINLLVPSSFLVTIDALSFYLPAESKNRASFKMTLLLGYNVFLLMMNDLLPSSSTSLISMAPPTFRRRKVGSPGWCLWPSSRLNFPPGVYFALCLSLMVLSLLETIFISFLLHLATTQPPPMPCWLHSLLLHCTSPRTCCPAVPWKGNVDLTHLPGVKESMELVGKVPGPRETELNGCPASARNQQEDKAQKQHLVHLWVWLSHMMDTLLFRLYLLFMATSVVTVIILWNT</sequence>
<evidence type="ECO:0000256" key="17">
    <source>
        <dbReference type="ARBA" id="ARBA00037540"/>
    </source>
</evidence>
<dbReference type="AlphaFoldDB" id="A0A5N3XJU2"/>
<keyword evidence="4" id="KW-0732">Signal</keyword>
<dbReference type="GO" id="GO:0045211">
    <property type="term" value="C:postsynaptic membrane"/>
    <property type="evidence" value="ECO:0007669"/>
    <property type="project" value="UniProtKB-SubCell"/>
</dbReference>
<keyword evidence="3 18" id="KW-0812">Transmembrane</keyword>
<comment type="function">
    <text evidence="17">Forms serotonin (5-hydroxytryptamine/5-HT3)-activated cation-selective channel complexes, which when activated cause fast, depolarizing responses in neurons.</text>
</comment>
<keyword evidence="12" id="KW-0407">Ion channel</keyword>
<organism evidence="21 22">
    <name type="scientific">Muntiacus reevesi</name>
    <name type="common">Reeves' muntjac</name>
    <name type="synonym">Cervus reevesi</name>
    <dbReference type="NCBI Taxonomy" id="9886"/>
    <lineage>
        <taxon>Eukaryota</taxon>
        <taxon>Metazoa</taxon>
        <taxon>Chordata</taxon>
        <taxon>Craniata</taxon>
        <taxon>Vertebrata</taxon>
        <taxon>Euteleostomi</taxon>
        <taxon>Mammalia</taxon>
        <taxon>Eutheria</taxon>
        <taxon>Laurasiatheria</taxon>
        <taxon>Artiodactyla</taxon>
        <taxon>Ruminantia</taxon>
        <taxon>Pecora</taxon>
        <taxon>Cervidae</taxon>
        <taxon>Muntiacinae</taxon>
        <taxon>Muntiacus</taxon>
    </lineage>
</organism>
<evidence type="ECO:0000256" key="7">
    <source>
        <dbReference type="ARBA" id="ARBA00023065"/>
    </source>
</evidence>
<evidence type="ECO:0000256" key="14">
    <source>
        <dbReference type="ARBA" id="ARBA00034430"/>
    </source>
</evidence>
<keyword evidence="1" id="KW-0813">Transport</keyword>
<dbReference type="EMBL" id="VCEB01000008">
    <property type="protein sequence ID" value="KAB0373923.1"/>
    <property type="molecule type" value="Genomic_DNA"/>
</dbReference>
<dbReference type="InterPro" id="IPR049944">
    <property type="entry name" value="LGIC_TM_5-HT3"/>
</dbReference>
<dbReference type="PANTHER" id="PTHR18945">
    <property type="entry name" value="NEUROTRANSMITTER GATED ION CHANNEL"/>
    <property type="match status" value="1"/>
</dbReference>
<comment type="subcellular location">
    <subcellularLocation>
        <location evidence="13">Postsynaptic cell membrane</location>
        <topology evidence="13">Multi-pass membrane protein</topology>
    </subcellularLocation>
</comment>
<evidence type="ECO:0000256" key="18">
    <source>
        <dbReference type="SAM" id="Phobius"/>
    </source>
</evidence>
<feature type="domain" description="Neurotransmitter-gated ion-channel transmembrane" evidence="20">
    <location>
        <begin position="183"/>
        <end position="235"/>
    </location>
</feature>
<feature type="non-terminal residue" evidence="21">
    <location>
        <position position="1"/>
    </location>
</feature>
<evidence type="ECO:0000256" key="10">
    <source>
        <dbReference type="ARBA" id="ARBA00023257"/>
    </source>
</evidence>
<keyword evidence="9" id="KW-0675">Receptor</keyword>
<proteinExistence type="predicted"/>
<evidence type="ECO:0000256" key="11">
    <source>
        <dbReference type="ARBA" id="ARBA00023286"/>
    </source>
</evidence>
<evidence type="ECO:0000313" key="22">
    <source>
        <dbReference type="Proteomes" id="UP000326062"/>
    </source>
</evidence>
<dbReference type="InterPro" id="IPR006202">
    <property type="entry name" value="Neur_chan_lig-bd"/>
</dbReference>
<dbReference type="GO" id="GO:0005230">
    <property type="term" value="F:extracellular ligand-gated monoatomic ion channel activity"/>
    <property type="evidence" value="ECO:0007669"/>
    <property type="project" value="InterPro"/>
</dbReference>
<dbReference type="SUPFAM" id="SSF90112">
    <property type="entry name" value="Neurotransmitter-gated ion-channel transmembrane pore"/>
    <property type="match status" value="1"/>
</dbReference>
<keyword evidence="8 18" id="KW-0472">Membrane</keyword>
<evidence type="ECO:0000256" key="3">
    <source>
        <dbReference type="ARBA" id="ARBA00022692"/>
    </source>
</evidence>
<feature type="transmembrane region" description="Helical" evidence="18">
    <location>
        <begin position="212"/>
        <end position="229"/>
    </location>
</feature>
<comment type="catalytic activity">
    <reaction evidence="14">
        <text>K(+)(in) = K(+)(out)</text>
        <dbReference type="Rhea" id="RHEA:29463"/>
        <dbReference type="ChEBI" id="CHEBI:29103"/>
    </reaction>
</comment>
<evidence type="ECO:0000256" key="4">
    <source>
        <dbReference type="ARBA" id="ARBA00022729"/>
    </source>
</evidence>